<feature type="repeat" description="PPR" evidence="3">
    <location>
        <begin position="106"/>
        <end position="136"/>
    </location>
</feature>
<evidence type="ECO:0000256" key="2">
    <source>
        <dbReference type="ARBA" id="ARBA00022737"/>
    </source>
</evidence>
<dbReference type="Gramene" id="RZC79948">
    <property type="protein sequence ID" value="RZC79948"/>
    <property type="gene ID" value="C5167_042524"/>
</dbReference>
<keyword evidence="4" id="KW-1133">Transmembrane helix</keyword>
<keyword evidence="2" id="KW-0677">Repeat</keyword>
<dbReference type="AlphaFoldDB" id="A0A4Y7L689"/>
<name>A0A4Y7L689_PAPSO</name>
<dbReference type="PROSITE" id="PS51375">
    <property type="entry name" value="PPR"/>
    <property type="match status" value="3"/>
</dbReference>
<reference evidence="5 6" key="1">
    <citation type="journal article" date="2018" name="Science">
        <title>The opium poppy genome and morphinan production.</title>
        <authorList>
            <person name="Guo L."/>
            <person name="Winzer T."/>
            <person name="Yang X."/>
            <person name="Li Y."/>
            <person name="Ning Z."/>
            <person name="He Z."/>
            <person name="Teodor R."/>
            <person name="Lu Y."/>
            <person name="Bowser T.A."/>
            <person name="Graham I.A."/>
            <person name="Ye K."/>
        </authorList>
    </citation>
    <scope>NUCLEOTIDE SEQUENCE [LARGE SCALE GENOMIC DNA]</scope>
    <source>
        <strain evidence="6">cv. HN1</strain>
        <tissue evidence="5">Leaves</tissue>
    </source>
</reference>
<organism evidence="5 6">
    <name type="scientific">Papaver somniferum</name>
    <name type="common">Opium poppy</name>
    <dbReference type="NCBI Taxonomy" id="3469"/>
    <lineage>
        <taxon>Eukaryota</taxon>
        <taxon>Viridiplantae</taxon>
        <taxon>Streptophyta</taxon>
        <taxon>Embryophyta</taxon>
        <taxon>Tracheophyta</taxon>
        <taxon>Spermatophyta</taxon>
        <taxon>Magnoliopsida</taxon>
        <taxon>Ranunculales</taxon>
        <taxon>Papaveraceae</taxon>
        <taxon>Papaveroideae</taxon>
        <taxon>Papaver</taxon>
    </lineage>
</organism>
<gene>
    <name evidence="5" type="ORF">C5167_042524</name>
</gene>
<evidence type="ECO:0000256" key="1">
    <source>
        <dbReference type="ARBA" id="ARBA00007626"/>
    </source>
</evidence>
<keyword evidence="6" id="KW-1185">Reference proteome</keyword>
<accession>A0A4Y7L689</accession>
<dbReference type="InterPro" id="IPR011990">
    <property type="entry name" value="TPR-like_helical_dom_sf"/>
</dbReference>
<dbReference type="EMBL" id="CM010724">
    <property type="protein sequence ID" value="RZC79948.1"/>
    <property type="molecule type" value="Genomic_DNA"/>
</dbReference>
<evidence type="ECO:0000256" key="4">
    <source>
        <dbReference type="SAM" id="Phobius"/>
    </source>
</evidence>
<dbReference type="NCBIfam" id="TIGR00756">
    <property type="entry name" value="PPR"/>
    <property type="match status" value="2"/>
</dbReference>
<sequence length="377" mass="42918">MNTAGIQPDVYTLCILIHCCCQLNPVDYGFCLLGDFVKRGYDPNVVTYTTLIKGLCMQERVGPALELFEKMIEQGIRPNAVTFNTLICGFCRNGERMMGKWNCTPNVITYTSLIHGFCNSGKLNQAIGLSCRLDEAIQLFYEMEQNGIKANQVTYNTLIAGLCRVGKVSTAGCLFVHLQMASENGEEEGGLGIKRLEVNSEEDWEKFMCAKFMTDKETVELLLCLCNFSGIIWKCLGAASVTMMELWFLRNRIVFENAVPDVTKFKKRVMKFTGDCNIRMKGNMWDTGCDHQVLRNFDSEKRIVRTRQMKFKFWFVVMVVLVGGQALLYTSWLKLAIIYASEWAVVEVVRNLLIYSDSKISFVHSYRETNFPADKSK</sequence>
<dbReference type="InterPro" id="IPR002885">
    <property type="entry name" value="PPR_rpt"/>
</dbReference>
<keyword evidence="4" id="KW-0472">Membrane</keyword>
<protein>
    <recommendedName>
        <fullName evidence="7">Pentatricopeptide repeat-containing protein</fullName>
    </recommendedName>
</protein>
<feature type="transmembrane region" description="Helical" evidence="4">
    <location>
        <begin position="311"/>
        <end position="330"/>
    </location>
</feature>
<dbReference type="PANTHER" id="PTHR46128:SF211">
    <property type="entry name" value="PENTACOTRIPEPTIDE-REPEAT REGION OF PRORP DOMAIN-CONTAINING PROTEIN"/>
    <property type="match status" value="1"/>
</dbReference>
<evidence type="ECO:0000313" key="5">
    <source>
        <dbReference type="EMBL" id="RZC79948.1"/>
    </source>
</evidence>
<dbReference type="PANTHER" id="PTHR46128">
    <property type="entry name" value="MITOCHONDRIAL GROUP I INTRON SPLICING FACTOR CCM1"/>
    <property type="match status" value="1"/>
</dbReference>
<dbReference type="Proteomes" id="UP000316621">
    <property type="component" value="Chromosome 10"/>
</dbReference>
<feature type="repeat" description="PPR" evidence="3">
    <location>
        <begin position="9"/>
        <end position="43"/>
    </location>
</feature>
<keyword evidence="4" id="KW-0812">Transmembrane</keyword>
<dbReference type="InterPro" id="IPR050872">
    <property type="entry name" value="PPR_P_subfamily"/>
</dbReference>
<proteinExistence type="inferred from homology"/>
<dbReference type="Pfam" id="PF12854">
    <property type="entry name" value="PPR_1"/>
    <property type="match status" value="1"/>
</dbReference>
<feature type="repeat" description="PPR" evidence="3">
    <location>
        <begin position="44"/>
        <end position="78"/>
    </location>
</feature>
<comment type="similarity">
    <text evidence="1">Belongs to the PPR family. P subfamily.</text>
</comment>
<dbReference type="Gene3D" id="1.25.40.10">
    <property type="entry name" value="Tetratricopeptide repeat domain"/>
    <property type="match status" value="2"/>
</dbReference>
<evidence type="ECO:0000313" key="6">
    <source>
        <dbReference type="Proteomes" id="UP000316621"/>
    </source>
</evidence>
<dbReference type="Pfam" id="PF13041">
    <property type="entry name" value="PPR_2"/>
    <property type="match status" value="2"/>
</dbReference>
<evidence type="ECO:0000256" key="3">
    <source>
        <dbReference type="PROSITE-ProRule" id="PRU00708"/>
    </source>
</evidence>
<evidence type="ECO:0008006" key="7">
    <source>
        <dbReference type="Google" id="ProtNLM"/>
    </source>
</evidence>